<feature type="compositionally biased region" description="Basic and acidic residues" evidence="2">
    <location>
        <begin position="125"/>
        <end position="140"/>
    </location>
</feature>
<dbReference type="CDD" id="cd16936">
    <property type="entry name" value="HATPase_RsbW-like"/>
    <property type="match status" value="1"/>
</dbReference>
<accession>A0A1T4NAD1</accession>
<dbReference type="PANTHER" id="PTHR35526:SF3">
    <property type="entry name" value="ANTI-SIGMA-F FACTOR RSBW"/>
    <property type="match status" value="1"/>
</dbReference>
<reference evidence="4 5" key="1">
    <citation type="submission" date="2017-02" db="EMBL/GenBank/DDBJ databases">
        <authorList>
            <person name="Peterson S.W."/>
        </authorList>
    </citation>
    <scope>NUCLEOTIDE SEQUENCE [LARGE SCALE GENOMIC DNA]</scope>
    <source>
        <strain evidence="4 5">DSM 45154</strain>
    </source>
</reference>
<dbReference type="InterPro" id="IPR003594">
    <property type="entry name" value="HATPase_dom"/>
</dbReference>
<keyword evidence="4" id="KW-0808">Transferase</keyword>
<proteinExistence type="predicted"/>
<gene>
    <name evidence="4" type="ORF">SAMN02745673_01357</name>
</gene>
<keyword evidence="1" id="KW-0723">Serine/threonine-protein kinase</keyword>
<feature type="domain" description="Histidine kinase/HSP90-like ATPase" evidence="3">
    <location>
        <begin position="13"/>
        <end position="127"/>
    </location>
</feature>
<name>A0A1T4NAD1_9ACTN</name>
<keyword evidence="4" id="KW-0418">Kinase</keyword>
<dbReference type="Gene3D" id="3.30.565.10">
    <property type="entry name" value="Histidine kinase-like ATPase, C-terminal domain"/>
    <property type="match status" value="1"/>
</dbReference>
<dbReference type="STRING" id="1122192.SAMN02745673_01357"/>
<dbReference type="InterPro" id="IPR050267">
    <property type="entry name" value="Anti-sigma-factor_SerPK"/>
</dbReference>
<dbReference type="SUPFAM" id="SSF55874">
    <property type="entry name" value="ATPase domain of HSP90 chaperone/DNA topoisomerase II/histidine kinase"/>
    <property type="match status" value="1"/>
</dbReference>
<dbReference type="GO" id="GO:0004674">
    <property type="term" value="F:protein serine/threonine kinase activity"/>
    <property type="evidence" value="ECO:0007669"/>
    <property type="project" value="UniProtKB-KW"/>
</dbReference>
<evidence type="ECO:0000259" key="3">
    <source>
        <dbReference type="Pfam" id="PF13581"/>
    </source>
</evidence>
<dbReference type="PANTHER" id="PTHR35526">
    <property type="entry name" value="ANTI-SIGMA-F FACTOR RSBW-RELATED"/>
    <property type="match status" value="1"/>
</dbReference>
<protein>
    <submittedName>
        <fullName evidence="4">Serine/threonine-protein kinase RsbW</fullName>
    </submittedName>
</protein>
<evidence type="ECO:0000313" key="4">
    <source>
        <dbReference type="EMBL" id="SJZ76202.1"/>
    </source>
</evidence>
<evidence type="ECO:0000313" key="5">
    <source>
        <dbReference type="Proteomes" id="UP000190637"/>
    </source>
</evidence>
<dbReference type="Pfam" id="PF13581">
    <property type="entry name" value="HATPase_c_2"/>
    <property type="match status" value="1"/>
</dbReference>
<evidence type="ECO:0000256" key="1">
    <source>
        <dbReference type="ARBA" id="ARBA00022527"/>
    </source>
</evidence>
<dbReference type="InterPro" id="IPR036890">
    <property type="entry name" value="HATPase_C_sf"/>
</dbReference>
<dbReference type="RefSeq" id="WP_078760746.1">
    <property type="nucleotide sequence ID" value="NZ_FUWS01000003.1"/>
</dbReference>
<feature type="region of interest" description="Disordered" evidence="2">
    <location>
        <begin position="124"/>
        <end position="147"/>
    </location>
</feature>
<sequence length="147" mass="15474">MDVRFSIALPREAYTVPVMRQFMGEALRINGVCAECRSDILVAATEACANVVDHGDPAPSYAVVATVGPDSCVLEIANTGPEFDASAVPLPALEAESGRGILLMRAFVDRVSFGSVPGGGTVVRLSKDLHPRPGREDTPHRPFAAVG</sequence>
<dbReference type="EMBL" id="FUWS01000003">
    <property type="protein sequence ID" value="SJZ76202.1"/>
    <property type="molecule type" value="Genomic_DNA"/>
</dbReference>
<dbReference type="AlphaFoldDB" id="A0A1T4NAD1"/>
<keyword evidence="5" id="KW-1185">Reference proteome</keyword>
<organism evidence="4 5">
    <name type="scientific">Marinactinospora thermotolerans DSM 45154</name>
    <dbReference type="NCBI Taxonomy" id="1122192"/>
    <lineage>
        <taxon>Bacteria</taxon>
        <taxon>Bacillati</taxon>
        <taxon>Actinomycetota</taxon>
        <taxon>Actinomycetes</taxon>
        <taxon>Streptosporangiales</taxon>
        <taxon>Nocardiopsidaceae</taxon>
        <taxon>Marinactinospora</taxon>
    </lineage>
</organism>
<evidence type="ECO:0000256" key="2">
    <source>
        <dbReference type="SAM" id="MobiDB-lite"/>
    </source>
</evidence>
<dbReference type="Proteomes" id="UP000190637">
    <property type="component" value="Unassembled WGS sequence"/>
</dbReference>